<name>A0A8X6KFY1_TRICU</name>
<dbReference type="AlphaFoldDB" id="A0A8X6KFY1"/>
<gene>
    <name evidence="1" type="primary">NCL1_40015</name>
    <name evidence="1" type="ORF">TNCT_369471</name>
</gene>
<protein>
    <submittedName>
        <fullName evidence="1">Uncharacterized protein</fullName>
    </submittedName>
</protein>
<comment type="caution">
    <text evidence="1">The sequence shown here is derived from an EMBL/GenBank/DDBJ whole genome shotgun (WGS) entry which is preliminary data.</text>
</comment>
<proteinExistence type="predicted"/>
<reference evidence="1" key="1">
    <citation type="submission" date="2020-07" db="EMBL/GenBank/DDBJ databases">
        <title>Multicomponent nature underlies the extraordinary mechanical properties of spider dragline silk.</title>
        <authorList>
            <person name="Kono N."/>
            <person name="Nakamura H."/>
            <person name="Mori M."/>
            <person name="Yoshida Y."/>
            <person name="Ohtoshi R."/>
            <person name="Malay A.D."/>
            <person name="Moran D.A.P."/>
            <person name="Tomita M."/>
            <person name="Numata K."/>
            <person name="Arakawa K."/>
        </authorList>
    </citation>
    <scope>NUCLEOTIDE SEQUENCE</scope>
</reference>
<evidence type="ECO:0000313" key="2">
    <source>
        <dbReference type="Proteomes" id="UP000887116"/>
    </source>
</evidence>
<dbReference type="EMBL" id="BMAO01030837">
    <property type="protein sequence ID" value="GFQ70728.1"/>
    <property type="molecule type" value="Genomic_DNA"/>
</dbReference>
<evidence type="ECO:0000313" key="1">
    <source>
        <dbReference type="EMBL" id="GFQ70728.1"/>
    </source>
</evidence>
<organism evidence="1 2">
    <name type="scientific">Trichonephila clavata</name>
    <name type="common">Joro spider</name>
    <name type="synonym">Nephila clavata</name>
    <dbReference type="NCBI Taxonomy" id="2740835"/>
    <lineage>
        <taxon>Eukaryota</taxon>
        <taxon>Metazoa</taxon>
        <taxon>Ecdysozoa</taxon>
        <taxon>Arthropoda</taxon>
        <taxon>Chelicerata</taxon>
        <taxon>Arachnida</taxon>
        <taxon>Araneae</taxon>
        <taxon>Araneomorphae</taxon>
        <taxon>Entelegynae</taxon>
        <taxon>Araneoidea</taxon>
        <taxon>Nephilidae</taxon>
        <taxon>Trichonephila</taxon>
    </lineage>
</organism>
<accession>A0A8X6KFY1</accession>
<sequence length="431" mass="51938">MAFFNHFPVLPLRQMALTKVAITVCLDPEILDFVKINTSVSFVFPSKETHLFLGVRSPKEEIWTWNDFLYESVSNLDELLRQRNMVSECVDNVTRKNILPFASWEELVQKRISLFPNLLQHELLDMVRSVSIEIDIWIKDHSKYWRQFSEIVCCFQHDFQWNSLGKIDRWRTARKLIINERVDILARNILASLYSLMEMLPIKDKLPDEIVKKYFNFPERDIREQSTLLTFMEIQFSYTLQKNKFITMSSEEKMMFLKYLLQMECLQYEDFLFFMSHMNEDERKTLFKYCAFKILWLFFLKRPLQCMFLNAAEQLLPYFTEREFLDMLKLIIYERIMLGRKDFNYIDLLKEFWSLSPSKLKESVKTDSIYEPLMLIMNFPAGEMFPNEQLLENYNEDVLTFRVICELSTCTRGPHVSEWERRFNSFLKNYP</sequence>
<dbReference type="Proteomes" id="UP000887116">
    <property type="component" value="Unassembled WGS sequence"/>
</dbReference>
<keyword evidence="2" id="KW-1185">Reference proteome</keyword>